<protein>
    <submittedName>
        <fullName evidence="2">Uncharacterized protein</fullName>
    </submittedName>
</protein>
<evidence type="ECO:0000313" key="2">
    <source>
        <dbReference type="EMBL" id="CAD9411990.1"/>
    </source>
</evidence>
<sequence>MGAGASTGVTAATQSASPEEIRKVLAGLSEADRNKLRNALEDGEVEACPPSCKALFAILQTAAGPDMTPANPKLKMLLTSAGLMPTSAPELLERYATLQKATPGNGVLYLMDAKLKTLQWPSSPSDPVKDNGGKYVTYRREPEEKGGTPVLDADSKPVPKGQSELASYGYHSVEYALRQNHHYSNGHLDVVAAGAEGEAVPVYLSYLGYAADGLDADGKPRYTILLAKGQYKDGVFSLEKADGSGEFSEVDFDAATTYTHEGNAAFKKVSDAEFKAAVDSVSTVWSCGGVTWLTVLNLQPFFVDDGKVLSTPNPYGKTILDAVKAGEVVYVGQSAGSVAMSYNIGPLTTDPADLQLEMDDEDGAESINLNAELGKKMLQPGLGVYLGMPYRLIFRPHLTFKPDKVGYAGKALATRKLAEMLTDGVGADASHNIYCAITADYNFKKGMGDVVEIADGNVSYHVGYCDEASELPASGKAVLEKLHPEFAKANGSAFRKQPPNNDPRGRAFTWAPANGDVVAAGPGATKPFHLAVSSEGPMTTMAPY</sequence>
<organism evidence="2">
    <name type="scientific">Haptolina brevifila</name>
    <dbReference type="NCBI Taxonomy" id="156173"/>
    <lineage>
        <taxon>Eukaryota</taxon>
        <taxon>Haptista</taxon>
        <taxon>Haptophyta</taxon>
        <taxon>Prymnesiophyceae</taxon>
        <taxon>Prymnesiales</taxon>
        <taxon>Prymnesiaceae</taxon>
        <taxon>Haptolina</taxon>
    </lineage>
</organism>
<name>A0A7S2C0B7_9EUKA</name>
<proteinExistence type="predicted"/>
<accession>A0A7S2C0B7</accession>
<dbReference type="Gene3D" id="3.40.50.880">
    <property type="match status" value="1"/>
</dbReference>
<evidence type="ECO:0000256" key="1">
    <source>
        <dbReference type="SAM" id="MobiDB-lite"/>
    </source>
</evidence>
<dbReference type="EMBL" id="HBGU01009826">
    <property type="protein sequence ID" value="CAD9411990.1"/>
    <property type="molecule type" value="Transcribed_RNA"/>
</dbReference>
<reference evidence="2" key="1">
    <citation type="submission" date="2021-01" db="EMBL/GenBank/DDBJ databases">
        <authorList>
            <person name="Corre E."/>
            <person name="Pelletier E."/>
            <person name="Niang G."/>
            <person name="Scheremetjew M."/>
            <person name="Finn R."/>
            <person name="Kale V."/>
            <person name="Holt S."/>
            <person name="Cochrane G."/>
            <person name="Meng A."/>
            <person name="Brown T."/>
            <person name="Cohen L."/>
        </authorList>
    </citation>
    <scope>NUCLEOTIDE SEQUENCE</scope>
    <source>
        <strain evidence="2">UTEX LB 985</strain>
    </source>
</reference>
<feature type="region of interest" description="Disordered" evidence="1">
    <location>
        <begin position="139"/>
        <end position="163"/>
    </location>
</feature>
<dbReference type="AlphaFoldDB" id="A0A7S2C0B7"/>
<dbReference type="InterPro" id="IPR029062">
    <property type="entry name" value="Class_I_gatase-like"/>
</dbReference>
<gene>
    <name evidence="2" type="ORF">CBRE1094_LOCUS5435</name>
</gene>